<evidence type="ECO:0000256" key="3">
    <source>
        <dbReference type="SAM" id="Phobius"/>
    </source>
</evidence>
<evidence type="ECO:0000259" key="4">
    <source>
        <dbReference type="Pfam" id="PF26060"/>
    </source>
</evidence>
<accession>A0ABD1KMA0</accession>
<dbReference type="Pfam" id="PF26060">
    <property type="entry name" value="TGFBR3_N"/>
    <property type="match status" value="1"/>
</dbReference>
<evidence type="ECO:0000256" key="1">
    <source>
        <dbReference type="ARBA" id="ARBA00023180"/>
    </source>
</evidence>
<feature type="compositionally biased region" description="Low complexity" evidence="2">
    <location>
        <begin position="730"/>
        <end position="740"/>
    </location>
</feature>
<evidence type="ECO:0000256" key="2">
    <source>
        <dbReference type="SAM" id="MobiDB-lite"/>
    </source>
</evidence>
<organism evidence="5 6">
    <name type="scientific">Coilia grayii</name>
    <name type="common">Gray's grenadier anchovy</name>
    <dbReference type="NCBI Taxonomy" id="363190"/>
    <lineage>
        <taxon>Eukaryota</taxon>
        <taxon>Metazoa</taxon>
        <taxon>Chordata</taxon>
        <taxon>Craniata</taxon>
        <taxon>Vertebrata</taxon>
        <taxon>Euteleostomi</taxon>
        <taxon>Actinopterygii</taxon>
        <taxon>Neopterygii</taxon>
        <taxon>Teleostei</taxon>
        <taxon>Clupei</taxon>
        <taxon>Clupeiformes</taxon>
        <taxon>Clupeoidei</taxon>
        <taxon>Engraulidae</taxon>
        <taxon>Coilinae</taxon>
        <taxon>Coilia</taxon>
    </lineage>
</organism>
<dbReference type="AlphaFoldDB" id="A0ABD1KMA0"/>
<name>A0ABD1KMA0_9TELE</name>
<keyword evidence="1" id="KW-0325">Glycoprotein</keyword>
<evidence type="ECO:0000313" key="5">
    <source>
        <dbReference type="EMBL" id="KAL2100315.1"/>
    </source>
</evidence>
<reference evidence="5 6" key="1">
    <citation type="submission" date="2024-09" db="EMBL/GenBank/DDBJ databases">
        <title>A chromosome-level genome assembly of Gray's grenadier anchovy, Coilia grayii.</title>
        <authorList>
            <person name="Fu Z."/>
        </authorList>
    </citation>
    <scope>NUCLEOTIDE SEQUENCE [LARGE SCALE GENOMIC DNA]</scope>
    <source>
        <strain evidence="5">G4</strain>
        <tissue evidence="5">Muscle</tissue>
    </source>
</reference>
<dbReference type="InterPro" id="IPR058899">
    <property type="entry name" value="TGFBR3/Endoglin-like_N"/>
</dbReference>
<sequence>MELQQALLPCSVVTTATMSALWPLLLPSEVQRLEEVKFGYIWLRSGSALARIWPRGAVVAPVSQRYGGHCGFEATLCFNVTRPATAALPGSLRLAPSWSPSEWEAVQVEALAEHGYQRLGVDLAAARRPLAVPLWPTWKQEEGARDWGPSAPPYGPFGSVKMWHGAVYNTGLENGLEPKRISVSPCVPLSSLLLARRTASHHRSHRASSRFPAKTFQALLHAVWRAETHNRGQRLAVLSVAVPRDGSARRVPDMLEHIILEMMLPTDLKPSMVFITTSNTTAQIFVNIKGNPDLSIHVPKTVKLKVMSAKTTVEEDFPLESAELLQWAKDKFGGVTSFNTVEDPTTFNFSRRQASGPNCTLKPTEMFRMETQPGDAQTSSIKSCSPAAPNRTQLHIINIPDDSDISHVVVRGVATKAPLKLSLRGRNDTVWEILGMHGASVLTNGLLKISGFSSLIPPPNAGLRMPENARELQQQSMSHFTTDSFNSYSEIRTKGPVIQLLIGEEDSSPDVIDPTLPRTPTNSNSTSTIPMEVHLYASPEYRNALNPKTPLQTDKRIYAEIVGEMAGGVQILFKVTECVVRSRDGTELSRELPFRPEPCPTAGCLHRNRISFSLEPIHDLAPSSWELDCDIHFCTTSKKCFPGGARAKRNFEVIRTQKPFQGPCPEFDLTAVLGIAFGGFLIGVLLIGALWFIKIRTGRPVALAMGSTAAHLTGCQCCLTKRQPVPTNPSPSENSSANASIGSTQSTPTSSMA</sequence>
<keyword evidence="3" id="KW-0812">Transmembrane</keyword>
<gene>
    <name evidence="5" type="ORF">ACEWY4_004709</name>
</gene>
<dbReference type="Proteomes" id="UP001591681">
    <property type="component" value="Unassembled WGS sequence"/>
</dbReference>
<feature type="compositionally biased region" description="Polar residues" evidence="2">
    <location>
        <begin position="741"/>
        <end position="753"/>
    </location>
</feature>
<keyword evidence="6" id="KW-1185">Reference proteome</keyword>
<evidence type="ECO:0000313" key="6">
    <source>
        <dbReference type="Proteomes" id="UP001591681"/>
    </source>
</evidence>
<dbReference type="EMBL" id="JBHFQA010000004">
    <property type="protein sequence ID" value="KAL2100315.1"/>
    <property type="molecule type" value="Genomic_DNA"/>
</dbReference>
<proteinExistence type="predicted"/>
<protein>
    <recommendedName>
        <fullName evidence="4">TGFBR3/Endoglin-like N-terminal domain-containing protein</fullName>
    </recommendedName>
</protein>
<comment type="caution">
    <text evidence="5">The sequence shown here is derived from an EMBL/GenBank/DDBJ whole genome shotgun (WGS) entry which is preliminary data.</text>
</comment>
<keyword evidence="3" id="KW-1133">Transmembrane helix</keyword>
<keyword evidence="3" id="KW-0472">Membrane</keyword>
<feature type="transmembrane region" description="Helical" evidence="3">
    <location>
        <begin position="669"/>
        <end position="693"/>
    </location>
</feature>
<feature type="domain" description="TGFBR3/Endoglin-like N-terminal" evidence="4">
    <location>
        <begin position="268"/>
        <end position="367"/>
    </location>
</feature>
<feature type="region of interest" description="Disordered" evidence="2">
    <location>
        <begin position="726"/>
        <end position="753"/>
    </location>
</feature>